<name>A0A5J5F8Q4_9PEZI</name>
<feature type="compositionally biased region" description="Polar residues" evidence="1">
    <location>
        <begin position="107"/>
        <end position="131"/>
    </location>
</feature>
<evidence type="ECO:0000313" key="4">
    <source>
        <dbReference type="Proteomes" id="UP000326924"/>
    </source>
</evidence>
<dbReference type="EMBL" id="VXIS01000013">
    <property type="protein sequence ID" value="KAA8913660.1"/>
    <property type="molecule type" value="Genomic_DNA"/>
</dbReference>
<evidence type="ECO:0000256" key="2">
    <source>
        <dbReference type="SAM" id="SignalP"/>
    </source>
</evidence>
<dbReference type="Proteomes" id="UP000326924">
    <property type="component" value="Unassembled WGS sequence"/>
</dbReference>
<keyword evidence="2" id="KW-0732">Signal</keyword>
<proteinExistence type="predicted"/>
<comment type="caution">
    <text evidence="3">The sequence shown here is derived from an EMBL/GenBank/DDBJ whole genome shotgun (WGS) entry which is preliminary data.</text>
</comment>
<protein>
    <submittedName>
        <fullName evidence="3">Uncharacterized protein</fullName>
    </submittedName>
</protein>
<dbReference type="AlphaFoldDB" id="A0A5J5F8Q4"/>
<evidence type="ECO:0000313" key="3">
    <source>
        <dbReference type="EMBL" id="KAA8913660.1"/>
    </source>
</evidence>
<feature type="signal peptide" evidence="2">
    <location>
        <begin position="1"/>
        <end position="40"/>
    </location>
</feature>
<evidence type="ECO:0000256" key="1">
    <source>
        <dbReference type="SAM" id="MobiDB-lite"/>
    </source>
</evidence>
<reference evidence="3 4" key="1">
    <citation type="submission" date="2019-09" db="EMBL/GenBank/DDBJ databases">
        <title>Draft genome of the ectomycorrhizal ascomycete Sphaerosporella brunnea.</title>
        <authorList>
            <consortium name="DOE Joint Genome Institute"/>
            <person name="Benucci G.M."/>
            <person name="Marozzi G."/>
            <person name="Antonielli L."/>
            <person name="Sanchez S."/>
            <person name="Marco P."/>
            <person name="Wang X."/>
            <person name="Falini L.B."/>
            <person name="Barry K."/>
            <person name="Haridas S."/>
            <person name="Lipzen A."/>
            <person name="Labutti K."/>
            <person name="Grigoriev I.V."/>
            <person name="Murat C."/>
            <person name="Martin F."/>
            <person name="Albertini E."/>
            <person name="Donnini D."/>
            <person name="Bonito G."/>
        </authorList>
    </citation>
    <scope>NUCLEOTIDE SEQUENCE [LARGE SCALE GENOMIC DNA]</scope>
    <source>
        <strain evidence="3 4">Sb_GMNB300</strain>
    </source>
</reference>
<keyword evidence="4" id="KW-1185">Reference proteome</keyword>
<feature type="chain" id="PRO_5023903339" evidence="2">
    <location>
        <begin position="41"/>
        <end position="163"/>
    </location>
</feature>
<feature type="compositionally biased region" description="Basic and acidic residues" evidence="1">
    <location>
        <begin position="94"/>
        <end position="104"/>
    </location>
</feature>
<dbReference type="InParanoid" id="A0A5J5F8Q4"/>
<organism evidence="3 4">
    <name type="scientific">Sphaerosporella brunnea</name>
    <dbReference type="NCBI Taxonomy" id="1250544"/>
    <lineage>
        <taxon>Eukaryota</taxon>
        <taxon>Fungi</taxon>
        <taxon>Dikarya</taxon>
        <taxon>Ascomycota</taxon>
        <taxon>Pezizomycotina</taxon>
        <taxon>Pezizomycetes</taxon>
        <taxon>Pezizales</taxon>
        <taxon>Pyronemataceae</taxon>
        <taxon>Sphaerosporella</taxon>
    </lineage>
</organism>
<accession>A0A5J5F8Q4</accession>
<feature type="region of interest" description="Disordered" evidence="1">
    <location>
        <begin position="94"/>
        <end position="134"/>
    </location>
</feature>
<gene>
    <name evidence="3" type="ORF">FN846DRAFT_81885</name>
</gene>
<sequence>MQHSNQRTRIQDDCSARRMAQTIHTLDFWLLFWSLVCVLCTRLRPTGQDCLDEAIRGVNYCPCSRRFLPSSSQQGFLISPSAFPLVARPRVRRLHGEQASHSGREGASQSVISTSKNTAGTNNQPVESNVQPHAVPDGRLKRARQTLHAHAAARAWSALRSVA</sequence>